<dbReference type="Proteomes" id="UP001239111">
    <property type="component" value="Chromosome 2"/>
</dbReference>
<evidence type="ECO:0000313" key="2">
    <source>
        <dbReference type="Proteomes" id="UP001239111"/>
    </source>
</evidence>
<accession>A0ACC2P1V5</accession>
<keyword evidence="2" id="KW-1185">Reference proteome</keyword>
<proteinExistence type="predicted"/>
<reference evidence="1" key="1">
    <citation type="submission" date="2023-04" db="EMBL/GenBank/DDBJ databases">
        <title>A chromosome-level genome assembly of the parasitoid wasp Eretmocerus hayati.</title>
        <authorList>
            <person name="Zhong Y."/>
            <person name="Liu S."/>
            <person name="Liu Y."/>
        </authorList>
    </citation>
    <scope>NUCLEOTIDE SEQUENCE</scope>
    <source>
        <strain evidence="1">ZJU_SS_LIU_2023</strain>
    </source>
</reference>
<sequence length="790" mass="88061">MLKSYRMTRQSIIKYYDKDMPSQECSFKIFVEGLEEERPSLRCNDRVLVSHPKIEEKFIMVITHIIDCEIIVRADERFHRVYESCHLYNIEFVYNNYPERCCHYALNLVNKYNLVKCMFPADSIRSTIFLKETADNSKIFASSYQWFNNDIKHNKQQVQAIHKIITKSSRDTPYILYGPPGTGKTATIVEAICQAWKIIQQSDDPSKRILVCTPSNTSADVVAKRLRVYLKAKLLHRMYSLSTDIDTIDKDLLDCCNYRNGEVVMFSAYELPSIIVTTLCTCTRLIFLRLQPTNFSFIFIDEAGQANEAETIIPFTLSSNGSPEYKGRLHSQIILSGDPKQLGPTVFSRLAKPLLSISMLERLMSSDPYKKNRNGDYNPNYITKLIENYRSHPAIIHTSNKMFYNGELRSFESEDVRKGEGWKGLSNPKFPIKFDIVLGEEEKHHWTSSVYNTRELSSVMRHVHLLLDAKFGTRTLKGKDIGIITPFTSQKIRIKKLLKEANIVDIEVGTVQLFQGKEKEVMIFSTVRNKIFINDGTGDASSEESSTPIPTQPIGRIIGGMPISIESAPWQVSLQALGSHLCGGSLVSSRHVLTAAHCLSYPAPFLTARLASSKTRSGGIIRPVTSTTKHPDYKLDSSGVPSNDIGIVKLGGEPIMTISTLGVPRIVDLIGQGEVSLAGEPAMVLGWGRTAESGPTSEILQAVNLPVVGKTECNWTYARFGGIREGQMCAGALGGEGDCQGDSGGPLLIGGKQVGIVSWGYGCARPGWPGVYTEVASYRIWIDQQIAADS</sequence>
<name>A0ACC2P1V5_9HYME</name>
<organism evidence="1 2">
    <name type="scientific">Eretmocerus hayati</name>
    <dbReference type="NCBI Taxonomy" id="131215"/>
    <lineage>
        <taxon>Eukaryota</taxon>
        <taxon>Metazoa</taxon>
        <taxon>Ecdysozoa</taxon>
        <taxon>Arthropoda</taxon>
        <taxon>Hexapoda</taxon>
        <taxon>Insecta</taxon>
        <taxon>Pterygota</taxon>
        <taxon>Neoptera</taxon>
        <taxon>Endopterygota</taxon>
        <taxon>Hymenoptera</taxon>
        <taxon>Apocrita</taxon>
        <taxon>Proctotrupomorpha</taxon>
        <taxon>Chalcidoidea</taxon>
        <taxon>Aphelinidae</taxon>
        <taxon>Aphelininae</taxon>
        <taxon>Eretmocerus</taxon>
    </lineage>
</organism>
<dbReference type="EMBL" id="CM056742">
    <property type="protein sequence ID" value="KAJ8676504.1"/>
    <property type="molecule type" value="Genomic_DNA"/>
</dbReference>
<protein>
    <submittedName>
        <fullName evidence="1">Uncharacterized protein</fullName>
    </submittedName>
</protein>
<evidence type="ECO:0000313" key="1">
    <source>
        <dbReference type="EMBL" id="KAJ8676504.1"/>
    </source>
</evidence>
<comment type="caution">
    <text evidence="1">The sequence shown here is derived from an EMBL/GenBank/DDBJ whole genome shotgun (WGS) entry which is preliminary data.</text>
</comment>
<gene>
    <name evidence="1" type="ORF">QAD02_012291</name>
</gene>